<dbReference type="AlphaFoldDB" id="A0A8D8NB09"/>
<proteinExistence type="predicted"/>
<dbReference type="EMBL" id="HBUE01260268">
    <property type="protein sequence ID" value="CAG6558681.1"/>
    <property type="molecule type" value="Transcribed_RNA"/>
</dbReference>
<sequence length="126" mass="14734">MLYFESIFSSSLELIWLPRFSGKRGIRRIFGDTISQGGPARRTTRRHSERCIIKATALKSAASSLCCHSFPTLRCPNWALPFPYITSRPRRDQSFRDQQKKTHDVFMVLHRSRLQIQHENPQNFVL</sequence>
<evidence type="ECO:0000313" key="1">
    <source>
        <dbReference type="EMBL" id="CAG6558681.1"/>
    </source>
</evidence>
<dbReference type="EMBL" id="HBUE01155199">
    <property type="protein sequence ID" value="CAG6507343.1"/>
    <property type="molecule type" value="Transcribed_RNA"/>
</dbReference>
<organism evidence="1">
    <name type="scientific">Culex pipiens</name>
    <name type="common">House mosquito</name>
    <dbReference type="NCBI Taxonomy" id="7175"/>
    <lineage>
        <taxon>Eukaryota</taxon>
        <taxon>Metazoa</taxon>
        <taxon>Ecdysozoa</taxon>
        <taxon>Arthropoda</taxon>
        <taxon>Hexapoda</taxon>
        <taxon>Insecta</taxon>
        <taxon>Pterygota</taxon>
        <taxon>Neoptera</taxon>
        <taxon>Endopterygota</taxon>
        <taxon>Diptera</taxon>
        <taxon>Nematocera</taxon>
        <taxon>Culicoidea</taxon>
        <taxon>Culicidae</taxon>
        <taxon>Culicinae</taxon>
        <taxon>Culicini</taxon>
        <taxon>Culex</taxon>
        <taxon>Culex</taxon>
    </lineage>
</organism>
<accession>A0A8D8NB09</accession>
<protein>
    <submittedName>
        <fullName evidence="1">(northern house mosquito) hypothetical protein</fullName>
    </submittedName>
</protein>
<reference evidence="1" key="1">
    <citation type="submission" date="2021-05" db="EMBL/GenBank/DDBJ databases">
        <authorList>
            <person name="Alioto T."/>
            <person name="Alioto T."/>
            <person name="Gomez Garrido J."/>
        </authorList>
    </citation>
    <scope>NUCLEOTIDE SEQUENCE</scope>
</reference>
<name>A0A8D8NB09_CULPI</name>